<keyword evidence="1" id="KW-1133">Transmembrane helix</keyword>
<feature type="transmembrane region" description="Helical" evidence="1">
    <location>
        <begin position="1087"/>
        <end position="1104"/>
    </location>
</feature>
<keyword evidence="1" id="KW-0812">Transmembrane</keyword>
<evidence type="ECO:0000313" key="2">
    <source>
        <dbReference type="EMBL" id="MCL3998194.1"/>
    </source>
</evidence>
<dbReference type="RefSeq" id="WP_249492893.1">
    <property type="nucleotide sequence ID" value="NZ_JAMCCK010000057.1"/>
</dbReference>
<feature type="transmembrane region" description="Helical" evidence="1">
    <location>
        <begin position="1055"/>
        <end position="1075"/>
    </location>
</feature>
<dbReference type="EMBL" id="JAMCCK010000057">
    <property type="protein sequence ID" value="MCL3998194.1"/>
    <property type="molecule type" value="Genomic_DNA"/>
</dbReference>
<feature type="transmembrane region" description="Helical" evidence="1">
    <location>
        <begin position="1116"/>
        <end position="1134"/>
    </location>
</feature>
<keyword evidence="1" id="KW-0472">Membrane</keyword>
<evidence type="ECO:0000256" key="1">
    <source>
        <dbReference type="SAM" id="Phobius"/>
    </source>
</evidence>
<comment type="caution">
    <text evidence="2">The sequence shown here is derived from an EMBL/GenBank/DDBJ whole genome shotgun (WGS) entry which is preliminary data.</text>
</comment>
<keyword evidence="3" id="KW-1185">Reference proteome</keyword>
<gene>
    <name evidence="2" type="ORF">M4438_32605</name>
</gene>
<protein>
    <submittedName>
        <fullName evidence="2">Uncharacterized protein</fullName>
    </submittedName>
</protein>
<name>A0ABT0P382_9ACTN</name>
<organism evidence="2 3">
    <name type="scientific">Streptomyces lavenduligriseus</name>
    <dbReference type="NCBI Taxonomy" id="67315"/>
    <lineage>
        <taxon>Bacteria</taxon>
        <taxon>Bacillati</taxon>
        <taxon>Actinomycetota</taxon>
        <taxon>Actinomycetes</taxon>
        <taxon>Kitasatosporales</taxon>
        <taxon>Streptomycetaceae</taxon>
        <taxon>Streptomyces</taxon>
    </lineage>
</organism>
<evidence type="ECO:0000313" key="3">
    <source>
        <dbReference type="Proteomes" id="UP001202052"/>
    </source>
</evidence>
<dbReference type="Proteomes" id="UP001202052">
    <property type="component" value="Unassembled WGS sequence"/>
</dbReference>
<accession>A0ABT0P382</accession>
<proteinExistence type="predicted"/>
<sequence length="1191" mass="128285">MGQKTAVKTISVRETLTQDVVLANRLQLGSHPIAGFQNVFAAKGEAYRHRHAEEALVISDAGRLVHVRRDAESPTGWSDSVISEADWGRVSEVVVTAARRKEPASTTYSLTCFFIAGDAGSRRLYWSKLKDDGRTWTARGKCVTAEGADLVPADKMRVTSLQRQKRMEGDAVVVTDGTNLYCFSGEDAELDGEGKAKDLKAAFTPFTGVKGLTSDNLSDSIAALGEAASTSRRKNGVALLFRPATSTATAPAVYWMGMTASDVPKGVHPYEKGRVPVRALSAFSWADRHFFLLENKDGTFTVWSCDSRGGNGKHTDLPIRTGTKLQQVQLRLHGSDDRPQWDLYGIDSTNRVLLSRHILADPFNPADMPSWREAVYLVSDVQGLGVPSVFAGAQSAFFTINSAQELGLDTQDKPSGIWSDIEILLPDAIAREVTRYRIEAVALNAAGIPVPDTQLFLQTTPRSGSGDLLWEGPSHPDATGLNGWGDHAFHLTRRTPQSVVTDGTGRVVLTLSTQHGLAGPEFNLSCQNDDGTRASVTFQPGTSVHTYFLGGTTLHPTNPGGGRKPFTGDELKTLLKDNKDADTHAAAITAYARQGLGKTPEKDCAGTFYSVTGDTVQFQEFATREELTTFCGQMFQLPDISDATLSPDSEVEDVLLGLSRGIYTIVSATTEQQFIDAPVDRSVNLVHLNVEVTGSREPRSVNFLLSGLARAEHLIRGILQDAGAAAKDIVEWLRAVFNFSDIWKDKKSIEAGLTLFFGQTEAQLDQWKATADIWVRQSEGTVRRTKEEAEKAGKPYFGDLVEKIGKTTMKEVKTKAEERSTLASASTGTSHQWFTGKLRSTPGKMPAVATAQLTDPPKVLSKDFTTQIGSKGSTALSSLATFFGDSVLLPDKTLSDLLGTGKNLSVLLAEDAKQVFTYLFPYLKTAMKTAKTYLEEDLTKDWPLLAALWDWVAKAAGYPEDRTKFTVGGVLALAAAFPATMMLKAVDGHQATLFNGYDFQPGAQTRAGTQDEESFLSSISLTDLEKAAALLTALQAFPMAGVDAFTALKMEPPRWLTILSALPGGVIAALCIITALQKHSRFRWEHLGPIGVLAGCLVSLGGVYVDDPAFERVGPIWGTLCGAIVFIGTVAGIMTGEITGLDAQVGSVVGTFPPLATVLGVDALGLAGTMQARLGIDLLANAASGYLLWPK</sequence>
<reference evidence="2 3" key="1">
    <citation type="submission" date="2022-05" db="EMBL/GenBank/DDBJ databases">
        <title>Genome Resource of Streptomyces lavenduligriseus GA1-1, a Strain with Broad-Spectrum Antifungal Activity against Phytopathogenic Fungi.</title>
        <authorList>
            <person name="Qi D."/>
        </authorList>
    </citation>
    <scope>NUCLEOTIDE SEQUENCE [LARGE SCALE GENOMIC DNA]</scope>
    <source>
        <strain evidence="2 3">GA1-1</strain>
    </source>
</reference>